<evidence type="ECO:0000313" key="3">
    <source>
        <dbReference type="EMBL" id="OMD42329.1"/>
    </source>
</evidence>
<gene>
    <name evidence="3" type="ORF">BSK56_25895</name>
</gene>
<feature type="transmembrane region" description="Helical" evidence="1">
    <location>
        <begin position="191"/>
        <end position="208"/>
    </location>
</feature>
<reference evidence="3 4" key="1">
    <citation type="submission" date="2016-10" db="EMBL/GenBank/DDBJ databases">
        <title>Paenibacillus species isolates.</title>
        <authorList>
            <person name="Beno S.M."/>
        </authorList>
    </citation>
    <scope>NUCLEOTIDE SEQUENCE [LARGE SCALE GENOMIC DNA]</scope>
    <source>
        <strain evidence="3 4">FSL H7-0744</strain>
    </source>
</reference>
<evidence type="ECO:0000313" key="4">
    <source>
        <dbReference type="Proteomes" id="UP000187412"/>
    </source>
</evidence>
<dbReference type="InterPro" id="IPR000326">
    <property type="entry name" value="PAP2/HPO"/>
</dbReference>
<comment type="caution">
    <text evidence="3">The sequence shown here is derived from an EMBL/GenBank/DDBJ whole genome shotgun (WGS) entry which is preliminary data.</text>
</comment>
<feature type="transmembrane region" description="Helical" evidence="1">
    <location>
        <begin position="167"/>
        <end position="185"/>
    </location>
</feature>
<dbReference type="EMBL" id="MPTB01000041">
    <property type="protein sequence ID" value="OMD42329.1"/>
    <property type="molecule type" value="Genomic_DNA"/>
</dbReference>
<feature type="transmembrane region" description="Helical" evidence="1">
    <location>
        <begin position="142"/>
        <end position="160"/>
    </location>
</feature>
<keyword evidence="1" id="KW-0812">Transmembrane</keyword>
<dbReference type="Gene3D" id="1.20.144.10">
    <property type="entry name" value="Phosphatidic acid phosphatase type 2/haloperoxidase"/>
    <property type="match status" value="1"/>
</dbReference>
<name>A0ABX3H1D1_PAEBO</name>
<dbReference type="RefSeq" id="WP_076113382.1">
    <property type="nucleotide sequence ID" value="NZ_MPTB01000041.1"/>
</dbReference>
<feature type="transmembrane region" description="Helical" evidence="1">
    <location>
        <begin position="115"/>
        <end position="136"/>
    </location>
</feature>
<dbReference type="InterPro" id="IPR036938">
    <property type="entry name" value="PAP2/HPO_sf"/>
</dbReference>
<dbReference type="PANTHER" id="PTHR14969">
    <property type="entry name" value="SPHINGOSINE-1-PHOSPHATE PHOSPHOHYDROLASE"/>
    <property type="match status" value="1"/>
</dbReference>
<evidence type="ECO:0000256" key="1">
    <source>
        <dbReference type="SAM" id="Phobius"/>
    </source>
</evidence>
<organism evidence="3 4">
    <name type="scientific">Paenibacillus borealis</name>
    <dbReference type="NCBI Taxonomy" id="160799"/>
    <lineage>
        <taxon>Bacteria</taxon>
        <taxon>Bacillati</taxon>
        <taxon>Bacillota</taxon>
        <taxon>Bacilli</taxon>
        <taxon>Bacillales</taxon>
        <taxon>Paenibacillaceae</taxon>
        <taxon>Paenibacillus</taxon>
    </lineage>
</organism>
<keyword evidence="1" id="KW-1133">Transmembrane helix</keyword>
<sequence>MELIKFIQSFASPFWDSFFIQVTWLGEGHFFMILFALCLWCVNKEFGYRMGFAFFSNDIWNSVLKNTFQVPRHFGQMGIRTLNEVPIGGFSFPSGHVQNTSSYVTSLMLHFKSRWVYLGGFLLVLVVSISRLYVGAHTPTDVIGAILAGAGWVVLSEWVFGSFAGKWLELRLLSAAAVLFLGMSIAADSWYYSGAGSVICILASYYLDLKVLRFEIPKRLWAKAGLFIVGYILFIQLDRLVQPLYSLSPLGNFIKGFLTVFWITMFVPLLYTGVQCILVKWSGERGRQLQ</sequence>
<feature type="transmembrane region" description="Helical" evidence="1">
    <location>
        <begin position="257"/>
        <end position="279"/>
    </location>
</feature>
<proteinExistence type="predicted"/>
<protein>
    <recommendedName>
        <fullName evidence="2">Phosphatidic acid phosphatase type 2/haloperoxidase domain-containing protein</fullName>
    </recommendedName>
</protein>
<keyword evidence="1" id="KW-0472">Membrane</keyword>
<feature type="domain" description="Phosphatidic acid phosphatase type 2/haloperoxidase" evidence="2">
    <location>
        <begin position="46"/>
        <end position="157"/>
    </location>
</feature>
<evidence type="ECO:0000259" key="2">
    <source>
        <dbReference type="SMART" id="SM00014"/>
    </source>
</evidence>
<feature type="transmembrane region" description="Helical" evidence="1">
    <location>
        <begin position="220"/>
        <end position="237"/>
    </location>
</feature>
<accession>A0ABX3H1D1</accession>
<feature type="transmembrane region" description="Helical" evidence="1">
    <location>
        <begin position="18"/>
        <end position="42"/>
    </location>
</feature>
<dbReference type="Pfam" id="PF01569">
    <property type="entry name" value="PAP2"/>
    <property type="match status" value="1"/>
</dbReference>
<keyword evidence="4" id="KW-1185">Reference proteome</keyword>
<dbReference type="PANTHER" id="PTHR14969:SF13">
    <property type="entry name" value="AT30094P"/>
    <property type="match status" value="1"/>
</dbReference>
<dbReference type="SUPFAM" id="SSF48317">
    <property type="entry name" value="Acid phosphatase/Vanadium-dependent haloperoxidase"/>
    <property type="match status" value="1"/>
</dbReference>
<dbReference type="SMART" id="SM00014">
    <property type="entry name" value="acidPPc"/>
    <property type="match status" value="1"/>
</dbReference>
<dbReference type="Proteomes" id="UP000187412">
    <property type="component" value="Unassembled WGS sequence"/>
</dbReference>